<comment type="caution">
    <text evidence="2">The sequence shown here is derived from an EMBL/GenBank/DDBJ whole genome shotgun (WGS) entry which is preliminary data.</text>
</comment>
<dbReference type="Gene3D" id="3.90.550.10">
    <property type="entry name" value="Spore Coat Polysaccharide Biosynthesis Protein SpsA, Chain A"/>
    <property type="match status" value="1"/>
</dbReference>
<reference evidence="2 3" key="1">
    <citation type="journal article" date="2016" name="Nat. Commun.">
        <title>Thousands of microbial genomes shed light on interconnected biogeochemical processes in an aquifer system.</title>
        <authorList>
            <person name="Anantharaman K."/>
            <person name="Brown C.T."/>
            <person name="Hug L.A."/>
            <person name="Sharon I."/>
            <person name="Castelle C.J."/>
            <person name="Probst A.J."/>
            <person name="Thomas B.C."/>
            <person name="Singh A."/>
            <person name="Wilkins M.J."/>
            <person name="Karaoz U."/>
            <person name="Brodie E.L."/>
            <person name="Williams K.H."/>
            <person name="Hubbard S.S."/>
            <person name="Banfield J.F."/>
        </authorList>
    </citation>
    <scope>NUCLEOTIDE SEQUENCE [LARGE SCALE GENOMIC DNA]</scope>
</reference>
<dbReference type="EMBL" id="MGIV01000019">
    <property type="protein sequence ID" value="OGM93854.1"/>
    <property type="molecule type" value="Genomic_DNA"/>
</dbReference>
<sequence>MPKVTVAIPTYNRREHLREAIKSVLAQTFQDFVIIVFDNHSDYDVRAFLDEFNDSRISAIVAPVNEGNYNHIFMHGFDSEYAILFHDDDVMHPELLAREVAVLDAHTELVWVGTDLQFVRSDARMHDFVPVKSDIIFTHDAAGIVRLILQGFNLCYDSVMYRTVHLDDAAPLTNQYSKWGDRPYLVSLLHGGKAGIIKERLVNYRIHPGQDSQAAAPDSAQYAINLLLFYKKCLHNLQIASDRRLFYRHVVDSLIPATIVSSRTIAEFKQFLLPYRRVGLVRLRYITPKGVFRSLRALVRTIQKKLPWKN</sequence>
<protein>
    <recommendedName>
        <fullName evidence="1">Glycosyltransferase 2-like domain-containing protein</fullName>
    </recommendedName>
</protein>
<dbReference type="Pfam" id="PF00535">
    <property type="entry name" value="Glycos_transf_2"/>
    <property type="match status" value="1"/>
</dbReference>
<dbReference type="InterPro" id="IPR001173">
    <property type="entry name" value="Glyco_trans_2-like"/>
</dbReference>
<feature type="domain" description="Glycosyltransferase 2-like" evidence="1">
    <location>
        <begin position="5"/>
        <end position="123"/>
    </location>
</feature>
<evidence type="ECO:0000313" key="2">
    <source>
        <dbReference type="EMBL" id="OGM93854.1"/>
    </source>
</evidence>
<dbReference type="InterPro" id="IPR029044">
    <property type="entry name" value="Nucleotide-diphossugar_trans"/>
</dbReference>
<organism evidence="2 3">
    <name type="scientific">Candidatus Wolfebacteria bacterium RIFOXYD1_FULL_48_65</name>
    <dbReference type="NCBI Taxonomy" id="1802561"/>
    <lineage>
        <taxon>Bacteria</taxon>
        <taxon>Candidatus Wolfeibacteriota</taxon>
    </lineage>
</organism>
<gene>
    <name evidence="2" type="ORF">A2610_00345</name>
</gene>
<dbReference type="SUPFAM" id="SSF53448">
    <property type="entry name" value="Nucleotide-diphospho-sugar transferases"/>
    <property type="match status" value="1"/>
</dbReference>
<evidence type="ECO:0000259" key="1">
    <source>
        <dbReference type="Pfam" id="PF00535"/>
    </source>
</evidence>
<dbReference type="Proteomes" id="UP000179057">
    <property type="component" value="Unassembled WGS sequence"/>
</dbReference>
<accession>A0A1F8DZ46</accession>
<evidence type="ECO:0000313" key="3">
    <source>
        <dbReference type="Proteomes" id="UP000179057"/>
    </source>
</evidence>
<dbReference type="InterPro" id="IPR050834">
    <property type="entry name" value="Glycosyltransf_2"/>
</dbReference>
<dbReference type="AlphaFoldDB" id="A0A1F8DZ46"/>
<dbReference type="CDD" id="cd00761">
    <property type="entry name" value="Glyco_tranf_GTA_type"/>
    <property type="match status" value="1"/>
</dbReference>
<name>A0A1F8DZ46_9BACT</name>
<dbReference type="PANTHER" id="PTHR43685">
    <property type="entry name" value="GLYCOSYLTRANSFERASE"/>
    <property type="match status" value="1"/>
</dbReference>
<proteinExistence type="predicted"/>
<dbReference type="PANTHER" id="PTHR43685:SF2">
    <property type="entry name" value="GLYCOSYLTRANSFERASE 2-LIKE DOMAIN-CONTAINING PROTEIN"/>
    <property type="match status" value="1"/>
</dbReference>